<feature type="compositionally biased region" description="Basic and acidic residues" evidence="5">
    <location>
        <begin position="637"/>
        <end position="649"/>
    </location>
</feature>
<keyword evidence="3 6" id="KW-1133">Transmembrane helix</keyword>
<evidence type="ECO:0000313" key="7">
    <source>
        <dbReference type="EMBL" id="CAD6929396.1"/>
    </source>
</evidence>
<feature type="compositionally biased region" description="Basic and acidic residues" evidence="5">
    <location>
        <begin position="702"/>
        <end position="712"/>
    </location>
</feature>
<feature type="compositionally biased region" description="Basic and acidic residues" evidence="5">
    <location>
        <begin position="673"/>
        <end position="689"/>
    </location>
</feature>
<keyword evidence="10" id="KW-1185">Reference proteome</keyword>
<evidence type="ECO:0000313" key="8">
    <source>
        <dbReference type="EMBL" id="KAE8246008.1"/>
    </source>
</evidence>
<feature type="transmembrane region" description="Helical" evidence="6">
    <location>
        <begin position="27"/>
        <end position="48"/>
    </location>
</feature>
<feature type="transmembrane region" description="Helical" evidence="6">
    <location>
        <begin position="69"/>
        <end position="93"/>
    </location>
</feature>
<accession>A0A177VBB1</accession>
<reference evidence="7" key="3">
    <citation type="submission" date="2020-10" db="EMBL/GenBank/DDBJ databases">
        <authorList>
            <person name="Sedaghatjoo S."/>
        </authorList>
    </citation>
    <scope>NUCLEOTIDE SEQUENCE</scope>
    <source>
        <strain evidence="7">AZH3</strain>
    </source>
</reference>
<dbReference type="SMART" id="SM01417">
    <property type="entry name" value="Solute_trans_a"/>
    <property type="match status" value="1"/>
</dbReference>
<protein>
    <recommendedName>
        <fullName evidence="11">DUF300-domain-containing protein</fullName>
    </recommendedName>
</protein>
<evidence type="ECO:0000256" key="6">
    <source>
        <dbReference type="SAM" id="Phobius"/>
    </source>
</evidence>
<dbReference type="Pfam" id="PF03619">
    <property type="entry name" value="Solute_trans_a"/>
    <property type="match status" value="1"/>
</dbReference>
<feature type="region of interest" description="Disordered" evidence="5">
    <location>
        <begin position="625"/>
        <end position="712"/>
    </location>
</feature>
<gene>
    <name evidence="8" type="ORF">A4X03_0g7358</name>
    <name evidence="7" type="ORF">JKIAZH3_G1021</name>
</gene>
<evidence type="ECO:0000256" key="3">
    <source>
        <dbReference type="ARBA" id="ARBA00022989"/>
    </source>
</evidence>
<reference evidence="8" key="1">
    <citation type="submission" date="2016-04" db="EMBL/GenBank/DDBJ databases">
        <authorList>
            <person name="Nguyen H.D."/>
            <person name="Kesanakurti P."/>
            <person name="Cullis J."/>
            <person name="Levesque C.A."/>
            <person name="Hambleton S."/>
        </authorList>
    </citation>
    <scope>NUCLEOTIDE SEQUENCE</scope>
    <source>
        <strain evidence="8">DAOMC 238032</strain>
    </source>
</reference>
<keyword evidence="2 6" id="KW-0812">Transmembrane</keyword>
<sequence length="712" mass="78831">MMKNLMVMMARRDEPPPLEGGGSGRSLPLPLLATAAACSIFATLLSIYSIVRQLNAYYKPALQRYTVRILVMVPIYAVASLTSLFSLNSAFVVDVMRDLYEAVTLLSLFNLMIAYLGGERSILVLAHGRKPVPHPWPVRLFYPPLDVSNPHTFLSIKRGVLQYVQIKPVLAVAAIATKLTGTYHEGKLGLNYYTAEQIIYNFSVFLSLYCLAMFWSCLSPDLASFRVTPKFICIKGIIFFSFWQGLAVSIIVAFKWVTRIGPVADPQYLSIAITDVLICLEMPFFAIGHLYAFSPSDYLEKSSYYQARLPAKYALRDAIGIYDMMADAVDTIKGGMRHRYSELSTPTGEEGSDDKIRSSGMKYTDGRKHSGSGHSTPASSWTSGPVAFLRAPFSSVRSWSRRRHMEREGYAALLPNELEADEERIRREADADLEQGKSQGVAQSSKHKPGLGDDSDDSDDDDDELAVRLRGLAKEGMVGMLDFLTGQKFVHDHEGDLQSVVSCHFSLHEHERNNGDDASQASAVHCTEDLYEEARQLAREDVLFPGSRTGLQEEMLKKWIVDQQAALQAAKGTPEGRADGQEEEEGRVARAAAAASAAAASLPWAKRRRQREEELIGRMRTIREKKIAKRESRRQRREGDRRSLTREEGQGSARAISADGGEPSDANAGGGRTESKETRAAVKGKEKRQSSAQKDGAIPEAPTDKTSHDSSR</sequence>
<proteinExistence type="predicted"/>
<dbReference type="EMBL" id="LWDD02001712">
    <property type="protein sequence ID" value="KAE8246008.1"/>
    <property type="molecule type" value="Genomic_DNA"/>
</dbReference>
<dbReference type="Proteomes" id="UP000077671">
    <property type="component" value="Unassembled WGS sequence"/>
</dbReference>
<reference evidence="8" key="2">
    <citation type="journal article" date="2019" name="IMA Fungus">
        <title>Genome sequencing and comparison of five Tilletia species to identify candidate genes for the detection of regulated species infecting wheat.</title>
        <authorList>
            <person name="Nguyen H.D.T."/>
            <person name="Sultana T."/>
            <person name="Kesanakurti P."/>
            <person name="Hambleton S."/>
        </authorList>
    </citation>
    <scope>NUCLEOTIDE SEQUENCE</scope>
    <source>
        <strain evidence="8">DAOMC 238032</strain>
    </source>
</reference>
<organism evidence="8 9">
    <name type="scientific">Tilletia caries</name>
    <name type="common">wheat bunt fungus</name>
    <dbReference type="NCBI Taxonomy" id="13290"/>
    <lineage>
        <taxon>Eukaryota</taxon>
        <taxon>Fungi</taxon>
        <taxon>Dikarya</taxon>
        <taxon>Basidiomycota</taxon>
        <taxon>Ustilaginomycotina</taxon>
        <taxon>Exobasidiomycetes</taxon>
        <taxon>Tilletiales</taxon>
        <taxon>Tilletiaceae</taxon>
        <taxon>Tilletia</taxon>
    </lineage>
</organism>
<evidence type="ECO:0000256" key="5">
    <source>
        <dbReference type="SAM" id="MobiDB-lite"/>
    </source>
</evidence>
<evidence type="ECO:0000313" key="10">
    <source>
        <dbReference type="Proteomes" id="UP000836402"/>
    </source>
</evidence>
<comment type="caution">
    <text evidence="8">The sequence shown here is derived from an EMBL/GenBank/DDBJ whole genome shotgun (WGS) entry which is preliminary data.</text>
</comment>
<keyword evidence="4 6" id="KW-0472">Membrane</keyword>
<dbReference type="EMBL" id="CAJHJG010003295">
    <property type="protein sequence ID" value="CAD6929396.1"/>
    <property type="molecule type" value="Genomic_DNA"/>
</dbReference>
<name>A0A177VBB1_9BASI</name>
<evidence type="ECO:0000313" key="9">
    <source>
        <dbReference type="Proteomes" id="UP000077671"/>
    </source>
</evidence>
<evidence type="ECO:0000256" key="1">
    <source>
        <dbReference type="ARBA" id="ARBA00004141"/>
    </source>
</evidence>
<evidence type="ECO:0008006" key="11">
    <source>
        <dbReference type="Google" id="ProtNLM"/>
    </source>
</evidence>
<feature type="region of interest" description="Disordered" evidence="5">
    <location>
        <begin position="430"/>
        <end position="462"/>
    </location>
</feature>
<feature type="compositionally biased region" description="Acidic residues" evidence="5">
    <location>
        <begin position="453"/>
        <end position="462"/>
    </location>
</feature>
<feature type="compositionally biased region" description="Basic residues" evidence="5">
    <location>
        <begin position="626"/>
        <end position="636"/>
    </location>
</feature>
<feature type="compositionally biased region" description="Polar residues" evidence="5">
    <location>
        <begin position="372"/>
        <end position="382"/>
    </location>
</feature>
<dbReference type="Proteomes" id="UP000836402">
    <property type="component" value="Unassembled WGS sequence"/>
</dbReference>
<feature type="transmembrane region" description="Helical" evidence="6">
    <location>
        <begin position="99"/>
        <end position="117"/>
    </location>
</feature>
<dbReference type="GO" id="GO:0016020">
    <property type="term" value="C:membrane"/>
    <property type="evidence" value="ECO:0007669"/>
    <property type="project" value="UniProtKB-SubCell"/>
</dbReference>
<feature type="region of interest" description="Disordered" evidence="5">
    <location>
        <begin position="340"/>
        <end position="382"/>
    </location>
</feature>
<dbReference type="AlphaFoldDB" id="A0A177VBB1"/>
<comment type="subcellular location">
    <subcellularLocation>
        <location evidence="1">Membrane</location>
        <topology evidence="1">Multi-pass membrane protein</topology>
    </subcellularLocation>
</comment>
<evidence type="ECO:0000256" key="2">
    <source>
        <dbReference type="ARBA" id="ARBA00022692"/>
    </source>
</evidence>
<feature type="transmembrane region" description="Helical" evidence="6">
    <location>
        <begin position="269"/>
        <end position="293"/>
    </location>
</feature>
<feature type="transmembrane region" description="Helical" evidence="6">
    <location>
        <begin position="236"/>
        <end position="257"/>
    </location>
</feature>
<dbReference type="InterPro" id="IPR005178">
    <property type="entry name" value="Ostalpha/TMEM184C"/>
</dbReference>
<dbReference type="PANTHER" id="PTHR23423">
    <property type="entry name" value="ORGANIC SOLUTE TRANSPORTER-RELATED"/>
    <property type="match status" value="1"/>
</dbReference>
<feature type="transmembrane region" description="Helical" evidence="6">
    <location>
        <begin position="198"/>
        <end position="216"/>
    </location>
</feature>
<evidence type="ECO:0000256" key="4">
    <source>
        <dbReference type="ARBA" id="ARBA00023136"/>
    </source>
</evidence>